<dbReference type="InterPro" id="IPR001367">
    <property type="entry name" value="Fe_dep_repressor"/>
</dbReference>
<evidence type="ECO:0000313" key="5">
    <source>
        <dbReference type="Proteomes" id="UP001174909"/>
    </source>
</evidence>
<dbReference type="Gene3D" id="1.10.10.10">
    <property type="entry name" value="Winged helix-like DNA-binding domain superfamily/Winged helix DNA-binding domain"/>
    <property type="match status" value="1"/>
</dbReference>
<dbReference type="SUPFAM" id="SSF47979">
    <property type="entry name" value="Iron-dependent repressor protein, dimerization domain"/>
    <property type="match status" value="1"/>
</dbReference>
<dbReference type="Gene3D" id="2.30.30.90">
    <property type="match status" value="1"/>
</dbReference>
<evidence type="ECO:0000256" key="1">
    <source>
        <dbReference type="ARBA" id="ARBA00023004"/>
    </source>
</evidence>
<dbReference type="InterPro" id="IPR007167">
    <property type="entry name" value="Fe-transptr_FeoA-like"/>
</dbReference>
<feature type="domain" description="Ferrous iron transporter FeoA-like" evidence="3">
    <location>
        <begin position="183"/>
        <end position="256"/>
    </location>
</feature>
<dbReference type="EMBL" id="CASHTH010001597">
    <property type="protein sequence ID" value="CAI8017144.1"/>
    <property type="molecule type" value="Genomic_DNA"/>
</dbReference>
<dbReference type="InterPro" id="IPR050536">
    <property type="entry name" value="DtxR_MntR_Metal-Reg"/>
</dbReference>
<dbReference type="GO" id="GO:0046983">
    <property type="term" value="F:protein dimerization activity"/>
    <property type="evidence" value="ECO:0007669"/>
    <property type="project" value="InterPro"/>
</dbReference>
<dbReference type="Proteomes" id="UP001174909">
    <property type="component" value="Unassembled WGS sequence"/>
</dbReference>
<dbReference type="PANTHER" id="PTHR33238">
    <property type="entry name" value="IRON (METAL) DEPENDENT REPRESSOR, DTXR FAMILY"/>
    <property type="match status" value="1"/>
</dbReference>
<evidence type="ECO:0000256" key="2">
    <source>
        <dbReference type="SAM" id="MobiDB-lite"/>
    </source>
</evidence>
<dbReference type="SMART" id="SM00529">
    <property type="entry name" value="HTH_DTXR"/>
    <property type="match status" value="1"/>
</dbReference>
<sequence length="258" mass="28415">MSQEVIPMPRSRRAVSRADRTADHEEADGLDRFSAVTENYLLCLYRLWEDSVTPTVTQLTDAIKQLPPTEGLGSSVPSVAGMTRRMQKQGLVDVGSDKRIRLTGKGFEGGEDIARRHRLAEWLVVRLLGMDLHCAHIEAHRLEHGISGELEAKLRERLGYPEKSPFGRPIPGAGAPQLPANCITLDSAVKGTEYIIERIPEEDSNLLRFLDGAQIIPESRVSVAEATAYLGVMTVATPREQVSMGFSVAHQIVVRPAE</sequence>
<evidence type="ECO:0000313" key="4">
    <source>
        <dbReference type="EMBL" id="CAI8017144.1"/>
    </source>
</evidence>
<dbReference type="PANTHER" id="PTHR33238:SF10">
    <property type="entry name" value="IRON-DEPENDENT REPRESSOR IDER"/>
    <property type="match status" value="1"/>
</dbReference>
<name>A0AA35RSX6_GEOBA</name>
<gene>
    <name evidence="4" type="ORF">GBAR_LOCUS10456</name>
</gene>
<dbReference type="GO" id="GO:0003700">
    <property type="term" value="F:DNA-binding transcription factor activity"/>
    <property type="evidence" value="ECO:0007669"/>
    <property type="project" value="InterPro"/>
</dbReference>
<protein>
    <submittedName>
        <fullName evidence="4">Iron-dependent repressor IdeR</fullName>
    </submittedName>
</protein>
<reference evidence="4" key="1">
    <citation type="submission" date="2023-03" db="EMBL/GenBank/DDBJ databases">
        <authorList>
            <person name="Steffen K."/>
            <person name="Cardenas P."/>
        </authorList>
    </citation>
    <scope>NUCLEOTIDE SEQUENCE</scope>
</reference>
<feature type="region of interest" description="Disordered" evidence="2">
    <location>
        <begin position="1"/>
        <end position="24"/>
    </location>
</feature>
<dbReference type="InterPro" id="IPR038157">
    <property type="entry name" value="FeoA_core_dom"/>
</dbReference>
<evidence type="ECO:0000259" key="3">
    <source>
        <dbReference type="SMART" id="SM00899"/>
    </source>
</evidence>
<dbReference type="SMART" id="SM00899">
    <property type="entry name" value="FeoA"/>
    <property type="match status" value="1"/>
</dbReference>
<dbReference type="SUPFAM" id="SSF50037">
    <property type="entry name" value="C-terminal domain of transcriptional repressors"/>
    <property type="match status" value="1"/>
</dbReference>
<dbReference type="InterPro" id="IPR036388">
    <property type="entry name" value="WH-like_DNA-bd_sf"/>
</dbReference>
<keyword evidence="1" id="KW-0408">Iron</keyword>
<dbReference type="Pfam" id="PF02742">
    <property type="entry name" value="Fe_dep_repr_C"/>
    <property type="match status" value="1"/>
</dbReference>
<dbReference type="AlphaFoldDB" id="A0AA35RSX6"/>
<proteinExistence type="predicted"/>
<accession>A0AA35RSX6</accession>
<comment type="caution">
    <text evidence="4">The sequence shown here is derived from an EMBL/GenBank/DDBJ whole genome shotgun (WGS) entry which is preliminary data.</text>
</comment>
<dbReference type="InterPro" id="IPR022689">
    <property type="entry name" value="Iron_dep_repressor"/>
</dbReference>
<dbReference type="InterPro" id="IPR008988">
    <property type="entry name" value="Transcriptional_repressor_C"/>
</dbReference>
<dbReference type="Pfam" id="PF04023">
    <property type="entry name" value="FeoA"/>
    <property type="match status" value="1"/>
</dbReference>
<organism evidence="4 5">
    <name type="scientific">Geodia barretti</name>
    <name type="common">Barrett's horny sponge</name>
    <dbReference type="NCBI Taxonomy" id="519541"/>
    <lineage>
        <taxon>Eukaryota</taxon>
        <taxon>Metazoa</taxon>
        <taxon>Porifera</taxon>
        <taxon>Demospongiae</taxon>
        <taxon>Heteroscleromorpha</taxon>
        <taxon>Tetractinellida</taxon>
        <taxon>Astrophorina</taxon>
        <taxon>Geodiidae</taxon>
        <taxon>Geodia</taxon>
    </lineage>
</organism>
<dbReference type="GO" id="GO:0045892">
    <property type="term" value="P:negative regulation of DNA-templated transcription"/>
    <property type="evidence" value="ECO:0007669"/>
    <property type="project" value="TreeGrafter"/>
</dbReference>
<dbReference type="InterPro" id="IPR036421">
    <property type="entry name" value="Fe_dep_repressor_sf"/>
</dbReference>
<dbReference type="GO" id="GO:0046914">
    <property type="term" value="F:transition metal ion binding"/>
    <property type="evidence" value="ECO:0007669"/>
    <property type="project" value="InterPro"/>
</dbReference>
<keyword evidence="5" id="KW-1185">Reference proteome</keyword>